<feature type="compositionally biased region" description="Acidic residues" evidence="1">
    <location>
        <begin position="79"/>
        <end position="90"/>
    </location>
</feature>
<dbReference type="InterPro" id="IPR027973">
    <property type="entry name" value="FSAF1-like"/>
</dbReference>
<dbReference type="OrthoDB" id="5556956at2759"/>
<gene>
    <name evidence="2" type="ORF">BDZ85DRAFT_248037</name>
</gene>
<feature type="region of interest" description="Disordered" evidence="1">
    <location>
        <begin position="1"/>
        <end position="161"/>
    </location>
</feature>
<accession>A0A6A6GKK1</accession>
<feature type="region of interest" description="Disordered" evidence="1">
    <location>
        <begin position="210"/>
        <end position="306"/>
    </location>
</feature>
<evidence type="ECO:0000256" key="1">
    <source>
        <dbReference type="SAM" id="MobiDB-lite"/>
    </source>
</evidence>
<dbReference type="InterPro" id="IPR053030">
    <property type="entry name" value="Ribosomal_biogenesis_FAF1-like"/>
</dbReference>
<dbReference type="EMBL" id="ML992503">
    <property type="protein sequence ID" value="KAF2226099.1"/>
    <property type="molecule type" value="Genomic_DNA"/>
</dbReference>
<dbReference type="AlphaFoldDB" id="A0A6A6GKK1"/>
<protein>
    <submittedName>
        <fullName evidence="2">Uncharacterized protein</fullName>
    </submittedName>
</protein>
<feature type="compositionally biased region" description="Basic and acidic residues" evidence="1">
    <location>
        <begin position="227"/>
        <end position="262"/>
    </location>
</feature>
<dbReference type="GO" id="GO:0005730">
    <property type="term" value="C:nucleolus"/>
    <property type="evidence" value="ECO:0007669"/>
    <property type="project" value="TreeGrafter"/>
</dbReference>
<dbReference type="PANTHER" id="PTHR28096:SF1">
    <property type="entry name" value="PROTEIN FAF1"/>
    <property type="match status" value="1"/>
</dbReference>
<dbReference type="GO" id="GO:0000462">
    <property type="term" value="P:maturation of SSU-rRNA from tricistronic rRNA transcript (SSU-rRNA, 5.8S rRNA, LSU-rRNA)"/>
    <property type="evidence" value="ECO:0007669"/>
    <property type="project" value="TreeGrafter"/>
</dbReference>
<feature type="compositionally biased region" description="Basic residues" evidence="1">
    <location>
        <begin position="216"/>
        <end position="226"/>
    </location>
</feature>
<reference evidence="3" key="1">
    <citation type="journal article" date="2020" name="Stud. Mycol.">
        <title>101 Dothideomycetes genomes: A test case for predicting lifestyles and emergence of pathogens.</title>
        <authorList>
            <person name="Haridas S."/>
            <person name="Albert R."/>
            <person name="Binder M."/>
            <person name="Bloem J."/>
            <person name="LaButti K."/>
            <person name="Salamov A."/>
            <person name="Andreopoulos B."/>
            <person name="Baker S."/>
            <person name="Barry K."/>
            <person name="Bills G."/>
            <person name="Bluhm B."/>
            <person name="Cannon C."/>
            <person name="Castanera R."/>
            <person name="Culley D."/>
            <person name="Daum C."/>
            <person name="Ezra D."/>
            <person name="Gonzalez J."/>
            <person name="Henrissat B."/>
            <person name="Kuo A."/>
            <person name="Liang C."/>
            <person name="Lipzen A."/>
            <person name="Lutzoni F."/>
            <person name="Magnuson J."/>
            <person name="Mondo S."/>
            <person name="Nolan M."/>
            <person name="Ohm R."/>
            <person name="Pangilinan J."/>
            <person name="Park H.-J."/>
            <person name="Ramirez L."/>
            <person name="Alfaro M."/>
            <person name="Sun H."/>
            <person name="Tritt A."/>
            <person name="Yoshinaga Y."/>
            <person name="Zwiers L.-H."/>
            <person name="Turgeon B."/>
            <person name="Goodwin S."/>
            <person name="Spatafora J."/>
            <person name="Crous P."/>
            <person name="Grigoriev I."/>
        </authorList>
    </citation>
    <scope>NUCLEOTIDE SEQUENCE [LARGE SCALE GENOMIC DNA]</scope>
    <source>
        <strain evidence="3">CECT 20119</strain>
    </source>
</reference>
<evidence type="ECO:0000313" key="2">
    <source>
        <dbReference type="EMBL" id="KAF2226099.1"/>
    </source>
</evidence>
<dbReference type="PANTHER" id="PTHR28096">
    <property type="entry name" value="PROTEIN FAF1"/>
    <property type="match status" value="1"/>
</dbReference>
<dbReference type="Pfam" id="PF15375">
    <property type="entry name" value="FSAF1"/>
    <property type="match status" value="1"/>
</dbReference>
<sequence length="306" mass="33720">MSITTTLGKRKRSAPKVSVSSKRALPSPEKPEQQDRSSSEKDQQDEEQEDITAIFRRAFEAKFAPLDPALQLPAQQEKDESDSLPSEDDASWSGFSRDSSPEEITAPDLPSTTPLTGREKRAFMSSRLPTSSDAAPSSTSQKNKKPTPSDPDEESSEKLNLANDLALQRLLKESHLLSSPSSSALSGKTRLKALELRMADLGAKTSVLAQKDMPLSHRKGIERKKRLREEERRREAKENGIVLEREKRADKGKERGRRDRGVDAPGVGRFEGGVLRLSRGDVEGIQGRGGRGGRSARGRGRGRGRR</sequence>
<feature type="compositionally biased region" description="Basic residues" evidence="1">
    <location>
        <begin position="294"/>
        <end position="306"/>
    </location>
</feature>
<feature type="compositionally biased region" description="Basic and acidic residues" evidence="1">
    <location>
        <begin position="29"/>
        <end position="42"/>
    </location>
</feature>
<organism evidence="2 3">
    <name type="scientific">Elsinoe ampelina</name>
    <dbReference type="NCBI Taxonomy" id="302913"/>
    <lineage>
        <taxon>Eukaryota</taxon>
        <taxon>Fungi</taxon>
        <taxon>Dikarya</taxon>
        <taxon>Ascomycota</taxon>
        <taxon>Pezizomycotina</taxon>
        <taxon>Dothideomycetes</taxon>
        <taxon>Dothideomycetidae</taxon>
        <taxon>Myriangiales</taxon>
        <taxon>Elsinoaceae</taxon>
        <taxon>Elsinoe</taxon>
    </lineage>
</organism>
<feature type="compositionally biased region" description="Low complexity" evidence="1">
    <location>
        <begin position="129"/>
        <end position="140"/>
    </location>
</feature>
<evidence type="ECO:0000313" key="3">
    <source>
        <dbReference type="Proteomes" id="UP000799538"/>
    </source>
</evidence>
<name>A0A6A6GKK1_9PEZI</name>
<keyword evidence="3" id="KW-1185">Reference proteome</keyword>
<dbReference type="Proteomes" id="UP000799538">
    <property type="component" value="Unassembled WGS sequence"/>
</dbReference>
<proteinExistence type="predicted"/>